<dbReference type="InterPro" id="IPR050261">
    <property type="entry name" value="FrsA_esterase"/>
</dbReference>
<dbReference type="SMART" id="SM00939">
    <property type="entry name" value="PepX_C"/>
    <property type="match status" value="1"/>
</dbReference>
<dbReference type="SUPFAM" id="SSF53474">
    <property type="entry name" value="alpha/beta-Hydrolases"/>
    <property type="match status" value="1"/>
</dbReference>
<dbReference type="HOGENOM" id="CLU_013952_0_0_11"/>
<comment type="caution">
    <text evidence="5">The sequence shown here is derived from an EMBL/GenBank/DDBJ whole genome shotgun (WGS) entry which is preliminary data.</text>
</comment>
<sequence>MLAGAGVALADDDAASGASPAASSTSETTDTGPAKPGADDATDDAPDADEDPAEDTTEADETAEVEDDDAEDGLDEDGIEDEVSDDSVPADEAEGDEPPVDENEAVDDEPEVVSRDISDVVHPDFKTDTDDEPAAPAESALALTVMATARDKADEDTTSAAPQATTSLAEDSYPIPTDVVVTEIKPPLEWLQKIPVLGQFVVTPIVHLIHAIPFVSEILHPLIGFPIDHNAPPGTPRARTVRVKSFDGTEIYVNFMPAKGLQAGQSAPTVLSGPGVGLPGSTTLGLDIDSFLPHDVVGIGMLRKAGYNVVTWDPRGEWHSGGRMQLQSPDFEGRDISHIISWLATLDSVEKVDGDPKIGMVGVSYGGGIQLSAASVDHRIDAIVPTIAWNSLVDAIFPQQAVSSVWGTFLSALLVGVGARPNERVLPAVIGAVLTGKAKQSDIDLFNSLNFADRLANIKAPTLLIQGTVDTLTTLAQADLNARALIEAGTTTKVVWFCGGHGACLSSFNDGRKVWGETMEWLDRYVKGDETIDPGPRFEWVDQRGDWYSSDVYPVAAGESVTATLANGGKTLPFVPFVGGSGPNPLIVTRGVIRAVMGLGAGAPALNAVNLRVPDAAEFTHLLGAPEVTLTYSGTGNATHVYAQLVDDETGLVLGNQVTPIPVVLDGTSRTVTLSMEQIAHTLRPGESVTLQVVTSAFGFLNFYSWGRITVEGMSVKLPTMAAAQVVAAAA</sequence>
<evidence type="ECO:0000259" key="4">
    <source>
        <dbReference type="SMART" id="SM00939"/>
    </source>
</evidence>
<comment type="similarity">
    <text evidence="1">Belongs to the AB hydrolase superfamily.</text>
</comment>
<dbReference type="Pfam" id="PF02129">
    <property type="entry name" value="Peptidase_S15"/>
    <property type="match status" value="1"/>
</dbReference>
<feature type="region of interest" description="Disordered" evidence="3">
    <location>
        <begin position="1"/>
        <end position="136"/>
    </location>
</feature>
<dbReference type="Proteomes" id="UP000006072">
    <property type="component" value="Unassembled WGS sequence"/>
</dbReference>
<protein>
    <submittedName>
        <fullName evidence="5">Peptidase S15</fullName>
    </submittedName>
</protein>
<name>K0UZJ1_MYCVA</name>
<dbReference type="GO" id="GO:0008239">
    <property type="term" value="F:dipeptidyl-peptidase activity"/>
    <property type="evidence" value="ECO:0007669"/>
    <property type="project" value="InterPro"/>
</dbReference>
<gene>
    <name evidence="5" type="ORF">MVAC_03181</name>
</gene>
<feature type="compositionally biased region" description="Basic and acidic residues" evidence="3">
    <location>
        <begin position="112"/>
        <end position="128"/>
    </location>
</feature>
<feature type="domain" description="Xaa-Pro dipeptidyl-peptidase C-terminal" evidence="4">
    <location>
        <begin position="519"/>
        <end position="722"/>
    </location>
</feature>
<evidence type="ECO:0000256" key="1">
    <source>
        <dbReference type="ARBA" id="ARBA00008645"/>
    </source>
</evidence>
<keyword evidence="2" id="KW-0378">Hydrolase</keyword>
<dbReference type="EMBL" id="ALQA01000004">
    <property type="protein sequence ID" value="EJZ12226.1"/>
    <property type="molecule type" value="Genomic_DNA"/>
</dbReference>
<dbReference type="AlphaFoldDB" id="K0UZJ1"/>
<reference evidence="5 6" key="1">
    <citation type="journal article" date="2012" name="J. Bacteriol.">
        <title>Complete Genome Sequence of Mycobacterium vaccae Type Strain ATCC 25954.</title>
        <authorList>
            <person name="Ho Y.S."/>
            <person name="Adroub S.A."/>
            <person name="Abadi M."/>
            <person name="Al Alwan B."/>
            <person name="Alkhateeb R."/>
            <person name="Gao G."/>
            <person name="Ragab A."/>
            <person name="Ali S."/>
            <person name="van Soolingen D."/>
            <person name="Bitter W."/>
            <person name="Pain A."/>
            <person name="Abdallah A.M."/>
        </authorList>
    </citation>
    <scope>NUCLEOTIDE SEQUENCE [LARGE SCALE GENOMIC DNA]</scope>
    <source>
        <strain evidence="5 6">ATCC 25954</strain>
    </source>
</reference>
<dbReference type="Gene3D" id="3.40.50.1820">
    <property type="entry name" value="alpha/beta hydrolase"/>
    <property type="match status" value="2"/>
</dbReference>
<evidence type="ECO:0000256" key="2">
    <source>
        <dbReference type="ARBA" id="ARBA00022801"/>
    </source>
</evidence>
<accession>K0UZJ1</accession>
<feature type="region of interest" description="Disordered" evidence="3">
    <location>
        <begin position="150"/>
        <end position="169"/>
    </location>
</feature>
<dbReference type="InterPro" id="IPR008979">
    <property type="entry name" value="Galactose-bd-like_sf"/>
</dbReference>
<feature type="compositionally biased region" description="Acidic residues" evidence="3">
    <location>
        <begin position="40"/>
        <end position="111"/>
    </location>
</feature>
<keyword evidence="6" id="KW-1185">Reference proteome</keyword>
<dbReference type="PANTHER" id="PTHR22946">
    <property type="entry name" value="DIENELACTONE HYDROLASE DOMAIN-CONTAINING PROTEIN-RELATED"/>
    <property type="match status" value="1"/>
</dbReference>
<dbReference type="PATRIC" id="fig|1194972.3.peg.642"/>
<evidence type="ECO:0000313" key="6">
    <source>
        <dbReference type="Proteomes" id="UP000006072"/>
    </source>
</evidence>
<evidence type="ECO:0000313" key="5">
    <source>
        <dbReference type="EMBL" id="EJZ12226.1"/>
    </source>
</evidence>
<feature type="compositionally biased region" description="Low complexity" evidence="3">
    <location>
        <begin position="1"/>
        <end position="36"/>
    </location>
</feature>
<dbReference type="GO" id="GO:0052689">
    <property type="term" value="F:carboxylic ester hydrolase activity"/>
    <property type="evidence" value="ECO:0007669"/>
    <property type="project" value="UniProtKB-ARBA"/>
</dbReference>
<dbReference type="SUPFAM" id="SSF49785">
    <property type="entry name" value="Galactose-binding domain-like"/>
    <property type="match status" value="1"/>
</dbReference>
<dbReference type="PANTHER" id="PTHR22946:SF9">
    <property type="entry name" value="POLYKETIDE TRANSFERASE AF380"/>
    <property type="match status" value="1"/>
</dbReference>
<proteinExistence type="inferred from homology"/>
<dbReference type="InterPro" id="IPR029058">
    <property type="entry name" value="AB_hydrolase_fold"/>
</dbReference>
<dbReference type="InterPro" id="IPR000383">
    <property type="entry name" value="Xaa-Pro-like_dom"/>
</dbReference>
<dbReference type="eggNOG" id="COG1506">
    <property type="taxonomic scope" value="Bacteria"/>
</dbReference>
<dbReference type="InterPro" id="IPR013736">
    <property type="entry name" value="Xaa-Pro_dipept_C"/>
</dbReference>
<feature type="compositionally biased region" description="Polar residues" evidence="3">
    <location>
        <begin position="158"/>
        <end position="169"/>
    </location>
</feature>
<evidence type="ECO:0000256" key="3">
    <source>
        <dbReference type="SAM" id="MobiDB-lite"/>
    </source>
</evidence>
<organism evidence="5 6">
    <name type="scientific">Mycolicibacterium vaccae ATCC 25954</name>
    <dbReference type="NCBI Taxonomy" id="1194972"/>
    <lineage>
        <taxon>Bacteria</taxon>
        <taxon>Bacillati</taxon>
        <taxon>Actinomycetota</taxon>
        <taxon>Actinomycetes</taxon>
        <taxon>Mycobacteriales</taxon>
        <taxon>Mycobacteriaceae</taxon>
        <taxon>Mycolicibacterium</taxon>
    </lineage>
</organism>